<evidence type="ECO:0000313" key="2">
    <source>
        <dbReference type="EMBL" id="MDK7187668.1"/>
    </source>
</evidence>
<dbReference type="InterPro" id="IPR052533">
    <property type="entry name" value="WalJ/YycJ-like"/>
</dbReference>
<dbReference type="PANTHER" id="PTHR47619">
    <property type="entry name" value="METALLO-HYDROLASE YYCJ-RELATED"/>
    <property type="match status" value="1"/>
</dbReference>
<dbReference type="RefSeq" id="WP_006908351.1">
    <property type="nucleotide sequence ID" value="NZ_JASOOE010000012.1"/>
</dbReference>
<dbReference type="InterPro" id="IPR058121">
    <property type="entry name" value="WalJ/YycJ"/>
</dbReference>
<feature type="domain" description="Metallo-beta-lactamase" evidence="1">
    <location>
        <begin position="41"/>
        <end position="246"/>
    </location>
</feature>
<organism evidence="2 3">
    <name type="scientific">Facklamia hominis</name>
    <dbReference type="NCBI Taxonomy" id="178214"/>
    <lineage>
        <taxon>Bacteria</taxon>
        <taxon>Bacillati</taxon>
        <taxon>Bacillota</taxon>
        <taxon>Bacilli</taxon>
        <taxon>Lactobacillales</taxon>
        <taxon>Aerococcaceae</taxon>
        <taxon>Facklamia</taxon>
    </lineage>
</organism>
<dbReference type="Proteomes" id="UP001229251">
    <property type="component" value="Unassembled WGS sequence"/>
</dbReference>
<dbReference type="SMART" id="SM00849">
    <property type="entry name" value="Lactamase_B"/>
    <property type="match status" value="1"/>
</dbReference>
<reference evidence="2" key="1">
    <citation type="submission" date="2023-05" db="EMBL/GenBank/DDBJ databases">
        <title>Cataloging the Phylogenetic Diversity of Human Bladder Bacteria.</title>
        <authorList>
            <person name="Du J."/>
        </authorList>
    </citation>
    <scope>NUCLEOTIDE SEQUENCE</scope>
    <source>
        <strain evidence="2">UMB1231</strain>
    </source>
</reference>
<dbReference type="EMBL" id="JASOOE010000012">
    <property type="protein sequence ID" value="MDK7187668.1"/>
    <property type="molecule type" value="Genomic_DNA"/>
</dbReference>
<evidence type="ECO:0000313" key="3">
    <source>
        <dbReference type="Proteomes" id="UP001229251"/>
    </source>
</evidence>
<accession>A0AAJ1V311</accession>
<proteinExistence type="predicted"/>
<dbReference type="CDD" id="cd07733">
    <property type="entry name" value="YycJ-like_MBL-fold"/>
    <property type="match status" value="1"/>
</dbReference>
<gene>
    <name evidence="2" type="ORF">QP433_06715</name>
</gene>
<dbReference type="InterPro" id="IPR001279">
    <property type="entry name" value="Metallo-B-lactamas"/>
</dbReference>
<dbReference type="InterPro" id="IPR036866">
    <property type="entry name" value="RibonucZ/Hydroxyglut_hydro"/>
</dbReference>
<name>A0AAJ1V311_9LACT</name>
<comment type="caution">
    <text evidence="2">The sequence shown here is derived from an EMBL/GenBank/DDBJ whole genome shotgun (WGS) entry which is preliminary data.</text>
</comment>
<sequence>MTMVFNKTSLLQQLYAPPEDILTDMTQSDSLAFSILASGSSGNCAYIESKQCRLLVDAGLSGKKIEMLFKSIHRDIRQLDGILVTHEHKDHIHGVGVLSRRYNLPIYANAETWLAMEGMIGQIDPANKKIIPPNQMISFKDIDILTYEVSHDAARPQFYAFQKGKKQFAMLTDTGYVSEALRSQLSNADAYLIESNHEIELLRYGAYPWHLKQRILSDRGHLSNEDGALAIKNMMGSSTKSVYLGHLSKENNRKELALASMERILHQYDIDTQKDLTLFMTDPESATKIQIL</sequence>
<dbReference type="Pfam" id="PF12706">
    <property type="entry name" value="Lactamase_B_2"/>
    <property type="match status" value="1"/>
</dbReference>
<dbReference type="PANTHER" id="PTHR47619:SF1">
    <property type="entry name" value="EXODEOXYRIBONUCLEASE WALJ"/>
    <property type="match status" value="1"/>
</dbReference>
<dbReference type="Gene3D" id="3.60.15.10">
    <property type="entry name" value="Ribonuclease Z/Hydroxyacylglutathione hydrolase-like"/>
    <property type="match status" value="1"/>
</dbReference>
<protein>
    <submittedName>
        <fullName evidence="2">MBL fold metallo-hydrolase</fullName>
    </submittedName>
</protein>
<dbReference type="AlphaFoldDB" id="A0AAJ1V311"/>
<evidence type="ECO:0000259" key="1">
    <source>
        <dbReference type="SMART" id="SM00849"/>
    </source>
</evidence>
<dbReference type="SUPFAM" id="SSF56281">
    <property type="entry name" value="Metallo-hydrolase/oxidoreductase"/>
    <property type="match status" value="1"/>
</dbReference>